<comment type="caution">
    <text evidence="1">The sequence shown here is derived from an EMBL/GenBank/DDBJ whole genome shotgun (WGS) entry which is preliminary data.</text>
</comment>
<name>X1JT11_9ZZZZ</name>
<dbReference type="EMBL" id="BARU01044796">
    <property type="protein sequence ID" value="GAH81414.1"/>
    <property type="molecule type" value="Genomic_DNA"/>
</dbReference>
<feature type="non-terminal residue" evidence="1">
    <location>
        <position position="1"/>
    </location>
</feature>
<dbReference type="AlphaFoldDB" id="X1JT11"/>
<accession>X1JT11</accession>
<protein>
    <submittedName>
        <fullName evidence="1">Uncharacterized protein</fullName>
    </submittedName>
</protein>
<proteinExistence type="predicted"/>
<reference evidence="1" key="1">
    <citation type="journal article" date="2014" name="Front. Microbiol.">
        <title>High frequency of phylogenetically diverse reductive dehalogenase-homologous genes in deep subseafloor sedimentary metagenomes.</title>
        <authorList>
            <person name="Kawai M."/>
            <person name="Futagami T."/>
            <person name="Toyoda A."/>
            <person name="Takaki Y."/>
            <person name="Nishi S."/>
            <person name="Hori S."/>
            <person name="Arai W."/>
            <person name="Tsubouchi T."/>
            <person name="Morono Y."/>
            <person name="Uchiyama I."/>
            <person name="Ito T."/>
            <person name="Fujiyama A."/>
            <person name="Inagaki F."/>
            <person name="Takami H."/>
        </authorList>
    </citation>
    <scope>NUCLEOTIDE SEQUENCE</scope>
    <source>
        <strain evidence="1">Expedition CK06-06</strain>
    </source>
</reference>
<organism evidence="1">
    <name type="scientific">marine sediment metagenome</name>
    <dbReference type="NCBI Taxonomy" id="412755"/>
    <lineage>
        <taxon>unclassified sequences</taxon>
        <taxon>metagenomes</taxon>
        <taxon>ecological metagenomes</taxon>
    </lineage>
</organism>
<gene>
    <name evidence="1" type="ORF">S03H2_68196</name>
</gene>
<feature type="non-terminal residue" evidence="1">
    <location>
        <position position="164"/>
    </location>
</feature>
<evidence type="ECO:0000313" key="1">
    <source>
        <dbReference type="EMBL" id="GAH81414.1"/>
    </source>
</evidence>
<sequence length="164" mass="18926">AWGTQKAEISKPNPPNVWDVLNNVTHFADPDHTVYLDDDIIPPTLMEGLNWTYIQINLTALYVWDDHNALGPGDIYVRWVPNYWIGPPEYDLNNNWQNYQEADDLTIDRDLYNETSTYPIESNDNTWYNFSTPITLFEGWTVLSSLLLEVFEYDSLSADDSLGG</sequence>